<comment type="caution">
    <text evidence="2">The sequence shown here is derived from an EMBL/GenBank/DDBJ whole genome shotgun (WGS) entry which is preliminary data.</text>
</comment>
<dbReference type="PANTHER" id="PTHR37539:SF1">
    <property type="entry name" value="ER-BOUND OXYGENASE MPAB_MPAB'_RUBBER OXYGENASE CATALYTIC DOMAIN-CONTAINING PROTEIN"/>
    <property type="match status" value="1"/>
</dbReference>
<reference evidence="2 3" key="1">
    <citation type="submission" date="2017-10" db="EMBL/GenBank/DDBJ databases">
        <title>The draft genome sequence of Lewinella nigricans NBRC 102662.</title>
        <authorList>
            <person name="Wang K."/>
        </authorList>
    </citation>
    <scope>NUCLEOTIDE SEQUENCE [LARGE SCALE GENOMIC DNA]</scope>
    <source>
        <strain evidence="2 3">NBRC 102662</strain>
    </source>
</reference>
<dbReference type="GO" id="GO:0016491">
    <property type="term" value="F:oxidoreductase activity"/>
    <property type="evidence" value="ECO:0007669"/>
    <property type="project" value="InterPro"/>
</dbReference>
<dbReference type="RefSeq" id="WP_099152998.1">
    <property type="nucleotide sequence ID" value="NZ_PDUD01000030.1"/>
</dbReference>
<evidence type="ECO:0000313" key="2">
    <source>
        <dbReference type="EMBL" id="PHN03670.1"/>
    </source>
</evidence>
<evidence type="ECO:0000313" key="3">
    <source>
        <dbReference type="Proteomes" id="UP000223913"/>
    </source>
</evidence>
<keyword evidence="3" id="KW-1185">Reference proteome</keyword>
<name>A0A2D0N5K6_FLAN2</name>
<proteinExistence type="predicted"/>
<dbReference type="InterPro" id="IPR037473">
    <property type="entry name" value="Lcp-like"/>
</dbReference>
<sequence length="381" mass="43311">MSQKWTNELLDRKRLIGDPKADALIAELVTEQGPAGARKIFEQLITNVEIPVRELTPKLQDFIHAHRELPAHANWEQVRKASELFIDHGPKFLLFLYYKSLPQLYLNAKGAVVLEKTSRLTHQGSDMKIFARRVAETGQFLLDVMAPGNLAPGGKGLQAIQKVRLIHASVRHFMPADQWDTTELGVPINQEDLAQTLMTFSISPLDTLTDFNVPESEERLKAYLFTWNYIGELLGVDVDLLPTDLEDARDLLRTIMKRQAAASEAGQLLVKALIEFTKTNLPTDFERTPELLMIHMIGREQAALLGVTTETGCLGALIPEFIKAYFNWGERLEDKLQGPLHLFIQHLARRTTQAMVNYFDKYKGRNFEIPESLQRAWAIRE</sequence>
<evidence type="ECO:0000259" key="1">
    <source>
        <dbReference type="Pfam" id="PF09995"/>
    </source>
</evidence>
<dbReference type="PANTHER" id="PTHR37539">
    <property type="entry name" value="SECRETED PROTEIN-RELATED"/>
    <property type="match status" value="1"/>
</dbReference>
<dbReference type="AlphaFoldDB" id="A0A2D0N5K6"/>
<feature type="domain" description="ER-bound oxygenase mpaB/mpaB'/Rubber oxygenase catalytic" evidence="1">
    <location>
        <begin position="123"/>
        <end position="307"/>
    </location>
</feature>
<protein>
    <recommendedName>
        <fullName evidence="1">ER-bound oxygenase mpaB/mpaB'/Rubber oxygenase catalytic domain-containing protein</fullName>
    </recommendedName>
</protein>
<gene>
    <name evidence="2" type="ORF">CRP01_25810</name>
</gene>
<dbReference type="InterPro" id="IPR018713">
    <property type="entry name" value="MPAB/Lcp_cat_dom"/>
</dbReference>
<dbReference type="EMBL" id="PDUD01000030">
    <property type="protein sequence ID" value="PHN03670.1"/>
    <property type="molecule type" value="Genomic_DNA"/>
</dbReference>
<accession>A0A2D0N5K6</accession>
<dbReference type="Pfam" id="PF09995">
    <property type="entry name" value="MPAB_Lcp_cat"/>
    <property type="match status" value="1"/>
</dbReference>
<organism evidence="2 3">
    <name type="scientific">Flavilitoribacter nigricans (strain ATCC 23147 / DSM 23189 / NBRC 102662 / NCIMB 1420 / SS-2)</name>
    <name type="common">Lewinella nigricans</name>
    <dbReference type="NCBI Taxonomy" id="1122177"/>
    <lineage>
        <taxon>Bacteria</taxon>
        <taxon>Pseudomonadati</taxon>
        <taxon>Bacteroidota</taxon>
        <taxon>Saprospiria</taxon>
        <taxon>Saprospirales</taxon>
        <taxon>Lewinellaceae</taxon>
        <taxon>Flavilitoribacter</taxon>
    </lineage>
</organism>
<dbReference type="OrthoDB" id="6072815at2"/>
<dbReference type="Proteomes" id="UP000223913">
    <property type="component" value="Unassembled WGS sequence"/>
</dbReference>